<keyword evidence="2" id="KW-1185">Reference proteome</keyword>
<dbReference type="RefSeq" id="WP_150932213.1">
    <property type="nucleotide sequence ID" value="NZ_VYTZ01000002.1"/>
</dbReference>
<evidence type="ECO:0000313" key="1">
    <source>
        <dbReference type="EMBL" id="KAA9380832.1"/>
    </source>
</evidence>
<proteinExistence type="predicted"/>
<protein>
    <submittedName>
        <fullName evidence="1">Uncharacterized protein</fullName>
    </submittedName>
</protein>
<name>A0A5J5KB63_9ACTN</name>
<reference evidence="1 2" key="1">
    <citation type="submission" date="2019-09" db="EMBL/GenBank/DDBJ databases">
        <title>Screening of Novel Bioactive Compounds from Soil-Associated.</title>
        <authorList>
            <person name="Gong X."/>
        </authorList>
    </citation>
    <scope>NUCLEOTIDE SEQUENCE [LARGE SCALE GENOMIC DNA]</scope>
    <source>
        <strain evidence="1 2">Gxj-6</strain>
    </source>
</reference>
<comment type="caution">
    <text evidence="1">The sequence shown here is derived from an EMBL/GenBank/DDBJ whole genome shotgun (WGS) entry which is preliminary data.</text>
</comment>
<organism evidence="1 2">
    <name type="scientific">Microbispora cellulosiformans</name>
    <dbReference type="NCBI Taxonomy" id="2614688"/>
    <lineage>
        <taxon>Bacteria</taxon>
        <taxon>Bacillati</taxon>
        <taxon>Actinomycetota</taxon>
        <taxon>Actinomycetes</taxon>
        <taxon>Streptosporangiales</taxon>
        <taxon>Streptosporangiaceae</taxon>
        <taxon>Microbispora</taxon>
    </lineage>
</organism>
<evidence type="ECO:0000313" key="2">
    <source>
        <dbReference type="Proteomes" id="UP000327011"/>
    </source>
</evidence>
<dbReference type="AlphaFoldDB" id="A0A5J5KB63"/>
<accession>A0A5J5KB63</accession>
<dbReference type="Proteomes" id="UP000327011">
    <property type="component" value="Unassembled WGS sequence"/>
</dbReference>
<gene>
    <name evidence="1" type="ORF">F5972_06985</name>
</gene>
<sequence>MIHQGDDIDLYVLVDHLNECQILSGPYCCGDLLNNFVSELLCLAPGQMGIPFTYGVGDWTPVEF</sequence>
<dbReference type="EMBL" id="VYTZ01000002">
    <property type="protein sequence ID" value="KAA9380832.1"/>
    <property type="molecule type" value="Genomic_DNA"/>
</dbReference>